<accession>A0ABS6SM55</accession>
<evidence type="ECO:0000313" key="1">
    <source>
        <dbReference type="EMBL" id="MBV7266133.1"/>
    </source>
</evidence>
<dbReference type="Proteomes" id="UP000699975">
    <property type="component" value="Unassembled WGS sequence"/>
</dbReference>
<evidence type="ECO:0000313" key="2">
    <source>
        <dbReference type="Proteomes" id="UP000699975"/>
    </source>
</evidence>
<sequence>MLTLSGRDVELTLLPETGGSIASFRWQGIDIFRKGAGDQDPLSLASFPLVPFCNRIDQGRFLAGSQRVTLAPVKPEAEPVHALHGLGWMDAWEIAEDDRNAAIIRHQHDGSQWPWAYEAQQHFVLTSDGFLQRLSLINQGNLPMPAGLGFHPYFPREGAVLDAPVRAIWHNGEDRLPSEIKALDRQPDWFAGWSFDNCFVSDDPEIAVTWPTHRLTMRPDPALRFTHVYVPAEEPFFCVEPVSHMPDAVNRKEPPAETGLRWLKPGKCWSVECRFAVEVPG</sequence>
<dbReference type="Pfam" id="PF01263">
    <property type="entry name" value="Aldose_epim"/>
    <property type="match status" value="1"/>
</dbReference>
<dbReference type="RefSeq" id="WP_218316764.1">
    <property type="nucleotide sequence ID" value="NZ_JAGSPB010000002.1"/>
</dbReference>
<reference evidence="1 2" key="1">
    <citation type="submission" date="2021-04" db="EMBL/GenBank/DDBJ databases">
        <authorList>
            <person name="Pira H."/>
            <person name="Risdian C."/>
            <person name="Wink J."/>
        </authorList>
    </citation>
    <scope>NUCLEOTIDE SEQUENCE [LARGE SCALE GENOMIC DNA]</scope>
    <source>
        <strain evidence="1 2">WH131</strain>
    </source>
</reference>
<keyword evidence="2" id="KW-1185">Reference proteome</keyword>
<name>A0ABS6SM55_9SPHN</name>
<gene>
    <name evidence="1" type="ORF">KCG45_08085</name>
</gene>
<dbReference type="CDD" id="cd09021">
    <property type="entry name" value="Aldose_epim_Ec_YphB"/>
    <property type="match status" value="1"/>
</dbReference>
<dbReference type="InterPro" id="IPR008183">
    <property type="entry name" value="Aldose_1/G6P_1-epimerase"/>
</dbReference>
<protein>
    <submittedName>
        <fullName evidence="1">Aldose 1-epimerase</fullName>
    </submittedName>
</protein>
<organism evidence="1 2">
    <name type="scientific">Erythrobacter ani</name>
    <dbReference type="NCBI Taxonomy" id="2827235"/>
    <lineage>
        <taxon>Bacteria</taxon>
        <taxon>Pseudomonadati</taxon>
        <taxon>Pseudomonadota</taxon>
        <taxon>Alphaproteobacteria</taxon>
        <taxon>Sphingomonadales</taxon>
        <taxon>Erythrobacteraceae</taxon>
        <taxon>Erythrobacter/Porphyrobacter group</taxon>
        <taxon>Erythrobacter</taxon>
    </lineage>
</organism>
<comment type="caution">
    <text evidence="1">The sequence shown here is derived from an EMBL/GenBank/DDBJ whole genome shotgun (WGS) entry which is preliminary data.</text>
</comment>
<proteinExistence type="predicted"/>
<dbReference type="EMBL" id="JAGSPB010000002">
    <property type="protein sequence ID" value="MBV7266133.1"/>
    <property type="molecule type" value="Genomic_DNA"/>
</dbReference>